<evidence type="ECO:0000313" key="2">
    <source>
        <dbReference type="EMBL" id="KAF5776247.1"/>
    </source>
</evidence>
<sequence length="185" mass="20348">MPIRYRPFTHLPVPISFLEFKPCIIQKSGKKLITHCRSFVSLLTESKLQLNFGMYNTPFTFAPPFRVQLPLAFTGMLSPLGIITGASFSTLTGFSRKSISWVMYSVEPESITQSSSCVNLPAMLAFGILSPSVATFVLEKCFKRVWYCSSVSPAIVAFSVSCSAFTHAAFGFGFSCFVFPGHHSG</sequence>
<accession>A0A9K3HCX6</accession>
<proteinExistence type="predicted"/>
<dbReference type="AlphaFoldDB" id="A0A9K3HCX6"/>
<dbReference type="Proteomes" id="UP000215914">
    <property type="component" value="Unassembled WGS sequence"/>
</dbReference>
<keyword evidence="1" id="KW-0812">Transmembrane</keyword>
<feature type="transmembrane region" description="Helical" evidence="1">
    <location>
        <begin position="116"/>
        <end position="134"/>
    </location>
</feature>
<feature type="transmembrane region" description="Helical" evidence="1">
    <location>
        <begin position="154"/>
        <end position="179"/>
    </location>
</feature>
<protein>
    <submittedName>
        <fullName evidence="2">Uncharacterized protein</fullName>
    </submittedName>
</protein>
<evidence type="ECO:0000313" key="3">
    <source>
        <dbReference type="Proteomes" id="UP000215914"/>
    </source>
</evidence>
<organism evidence="2 3">
    <name type="scientific">Helianthus annuus</name>
    <name type="common">Common sunflower</name>
    <dbReference type="NCBI Taxonomy" id="4232"/>
    <lineage>
        <taxon>Eukaryota</taxon>
        <taxon>Viridiplantae</taxon>
        <taxon>Streptophyta</taxon>
        <taxon>Embryophyta</taxon>
        <taxon>Tracheophyta</taxon>
        <taxon>Spermatophyta</taxon>
        <taxon>Magnoliopsida</taxon>
        <taxon>eudicotyledons</taxon>
        <taxon>Gunneridae</taxon>
        <taxon>Pentapetalae</taxon>
        <taxon>asterids</taxon>
        <taxon>campanulids</taxon>
        <taxon>Asterales</taxon>
        <taxon>Asteraceae</taxon>
        <taxon>Asteroideae</taxon>
        <taxon>Heliantheae alliance</taxon>
        <taxon>Heliantheae</taxon>
        <taxon>Helianthus</taxon>
    </lineage>
</organism>
<gene>
    <name evidence="2" type="ORF">HanXRQr2_Chr12g0522161</name>
</gene>
<dbReference type="Gramene" id="mRNA:HanXRQr2_Chr12g0522161">
    <property type="protein sequence ID" value="CDS:HanXRQr2_Chr12g0522161.1"/>
    <property type="gene ID" value="HanXRQr2_Chr12g0522161"/>
</dbReference>
<feature type="transmembrane region" description="Helical" evidence="1">
    <location>
        <begin position="71"/>
        <end position="95"/>
    </location>
</feature>
<keyword evidence="3" id="KW-1185">Reference proteome</keyword>
<comment type="caution">
    <text evidence="2">The sequence shown here is derived from an EMBL/GenBank/DDBJ whole genome shotgun (WGS) entry which is preliminary data.</text>
</comment>
<name>A0A9K3HCX6_HELAN</name>
<reference evidence="2" key="2">
    <citation type="submission" date="2020-06" db="EMBL/GenBank/DDBJ databases">
        <title>Helianthus annuus Genome sequencing and assembly Release 2.</title>
        <authorList>
            <person name="Gouzy J."/>
            <person name="Langlade N."/>
            <person name="Munos S."/>
        </authorList>
    </citation>
    <scope>NUCLEOTIDE SEQUENCE</scope>
    <source>
        <tissue evidence="2">Leaves</tissue>
    </source>
</reference>
<keyword evidence="1" id="KW-1133">Transmembrane helix</keyword>
<evidence type="ECO:0000256" key="1">
    <source>
        <dbReference type="SAM" id="Phobius"/>
    </source>
</evidence>
<keyword evidence="1" id="KW-0472">Membrane</keyword>
<dbReference type="EMBL" id="MNCJ02000327">
    <property type="protein sequence ID" value="KAF5776247.1"/>
    <property type="molecule type" value="Genomic_DNA"/>
</dbReference>
<reference evidence="2" key="1">
    <citation type="journal article" date="2017" name="Nature">
        <title>The sunflower genome provides insights into oil metabolism, flowering and Asterid evolution.</title>
        <authorList>
            <person name="Badouin H."/>
            <person name="Gouzy J."/>
            <person name="Grassa C.J."/>
            <person name="Murat F."/>
            <person name="Staton S.E."/>
            <person name="Cottret L."/>
            <person name="Lelandais-Briere C."/>
            <person name="Owens G.L."/>
            <person name="Carrere S."/>
            <person name="Mayjonade B."/>
            <person name="Legrand L."/>
            <person name="Gill N."/>
            <person name="Kane N.C."/>
            <person name="Bowers J.E."/>
            <person name="Hubner S."/>
            <person name="Bellec A."/>
            <person name="Berard A."/>
            <person name="Berges H."/>
            <person name="Blanchet N."/>
            <person name="Boniface M.C."/>
            <person name="Brunel D."/>
            <person name="Catrice O."/>
            <person name="Chaidir N."/>
            <person name="Claudel C."/>
            <person name="Donnadieu C."/>
            <person name="Faraut T."/>
            <person name="Fievet G."/>
            <person name="Helmstetter N."/>
            <person name="King M."/>
            <person name="Knapp S.J."/>
            <person name="Lai Z."/>
            <person name="Le Paslier M.C."/>
            <person name="Lippi Y."/>
            <person name="Lorenzon L."/>
            <person name="Mandel J.R."/>
            <person name="Marage G."/>
            <person name="Marchand G."/>
            <person name="Marquand E."/>
            <person name="Bret-Mestries E."/>
            <person name="Morien E."/>
            <person name="Nambeesan S."/>
            <person name="Nguyen T."/>
            <person name="Pegot-Espagnet P."/>
            <person name="Pouilly N."/>
            <person name="Raftis F."/>
            <person name="Sallet E."/>
            <person name="Schiex T."/>
            <person name="Thomas J."/>
            <person name="Vandecasteele C."/>
            <person name="Vares D."/>
            <person name="Vear F."/>
            <person name="Vautrin S."/>
            <person name="Crespi M."/>
            <person name="Mangin B."/>
            <person name="Burke J.M."/>
            <person name="Salse J."/>
            <person name="Munos S."/>
            <person name="Vincourt P."/>
            <person name="Rieseberg L.H."/>
            <person name="Langlade N.B."/>
        </authorList>
    </citation>
    <scope>NUCLEOTIDE SEQUENCE</scope>
    <source>
        <tissue evidence="2">Leaves</tissue>
    </source>
</reference>